<evidence type="ECO:0000313" key="1">
    <source>
        <dbReference type="EMBL" id="MDQ0420926.1"/>
    </source>
</evidence>
<proteinExistence type="predicted"/>
<dbReference type="RefSeq" id="WP_307372101.1">
    <property type="nucleotide sequence ID" value="NZ_JAUSUW010000005.1"/>
</dbReference>
<organism evidence="1 2">
    <name type="scientific">Peteryoungia aggregata LMG 23059</name>
    <dbReference type="NCBI Taxonomy" id="1368425"/>
    <lineage>
        <taxon>Bacteria</taxon>
        <taxon>Pseudomonadati</taxon>
        <taxon>Pseudomonadota</taxon>
        <taxon>Alphaproteobacteria</taxon>
        <taxon>Hyphomicrobiales</taxon>
        <taxon>Rhizobiaceae</taxon>
        <taxon>Peteryoungia</taxon>
    </lineage>
</organism>
<accession>A0ABU0G6H2</accession>
<sequence>MSVVQLTNTYLQALKRSLREQCNAGSVHLTEAIARGCGARTHAALLARIKAGGEGIFIRFNEAAFSHRLVELSGNSAPDALDFPDLHHSARYIPALFDDPALDILDLHVMRVRFCLKGIATVIEIHLEDMGNGYTRFIRSHAIHAPGQAGPYWPSRDFDDDAAYAMHRAIDSIVDYYRDAIRNGHKPSASWLIESKYR</sequence>
<protein>
    <submittedName>
        <fullName evidence="1">Uncharacterized protein</fullName>
    </submittedName>
</protein>
<dbReference type="EMBL" id="JAUSUW010000005">
    <property type="protein sequence ID" value="MDQ0420926.1"/>
    <property type="molecule type" value="Genomic_DNA"/>
</dbReference>
<gene>
    <name evidence="1" type="ORF">J2045_001953</name>
</gene>
<dbReference type="Proteomes" id="UP001238496">
    <property type="component" value="Unassembled WGS sequence"/>
</dbReference>
<keyword evidence="2" id="KW-1185">Reference proteome</keyword>
<evidence type="ECO:0000313" key="2">
    <source>
        <dbReference type="Proteomes" id="UP001238496"/>
    </source>
</evidence>
<reference evidence="1 2" key="1">
    <citation type="submission" date="2023-07" db="EMBL/GenBank/DDBJ databases">
        <title>Genomic Encyclopedia of Type Strains, Phase IV (KMG-IV): sequencing the most valuable type-strain genomes for metagenomic binning, comparative biology and taxonomic classification.</title>
        <authorList>
            <person name="Goeker M."/>
        </authorList>
    </citation>
    <scope>NUCLEOTIDE SEQUENCE [LARGE SCALE GENOMIC DNA]</scope>
    <source>
        <strain evidence="1 2">DSM 1111</strain>
    </source>
</reference>
<comment type="caution">
    <text evidence="1">The sequence shown here is derived from an EMBL/GenBank/DDBJ whole genome shotgun (WGS) entry which is preliminary data.</text>
</comment>
<name>A0ABU0G6H2_9HYPH</name>